<feature type="transmembrane region" description="Helical" evidence="7">
    <location>
        <begin position="441"/>
        <end position="464"/>
    </location>
</feature>
<evidence type="ECO:0000256" key="3">
    <source>
        <dbReference type="ARBA" id="ARBA00022475"/>
    </source>
</evidence>
<organism evidence="8 9">
    <name type="scientific">Abyssibacter profundi</name>
    <dbReference type="NCBI Taxonomy" id="2182787"/>
    <lineage>
        <taxon>Bacteria</taxon>
        <taxon>Pseudomonadati</taxon>
        <taxon>Pseudomonadota</taxon>
        <taxon>Gammaproteobacteria</taxon>
        <taxon>Chromatiales</taxon>
        <taxon>Oceanococcaceae</taxon>
        <taxon>Abyssibacter</taxon>
    </lineage>
</organism>
<evidence type="ECO:0000256" key="4">
    <source>
        <dbReference type="ARBA" id="ARBA00022692"/>
    </source>
</evidence>
<evidence type="ECO:0000313" key="9">
    <source>
        <dbReference type="Proteomes" id="UP000251800"/>
    </source>
</evidence>
<dbReference type="Pfam" id="PF13440">
    <property type="entry name" value="Polysacc_synt_3"/>
    <property type="match status" value="1"/>
</dbReference>
<keyword evidence="6 7" id="KW-0472">Membrane</keyword>
<dbReference type="PANTHER" id="PTHR30250">
    <property type="entry name" value="PST FAMILY PREDICTED COLANIC ACID TRANSPORTER"/>
    <property type="match status" value="1"/>
</dbReference>
<protein>
    <recommendedName>
        <fullName evidence="10">Polysaccharide biosynthesis protein C-terminal domain-containing protein</fullName>
    </recommendedName>
</protein>
<comment type="subcellular location">
    <subcellularLocation>
        <location evidence="1">Cell membrane</location>
        <topology evidence="1">Multi-pass membrane protein</topology>
    </subcellularLocation>
</comment>
<evidence type="ECO:0000256" key="1">
    <source>
        <dbReference type="ARBA" id="ARBA00004651"/>
    </source>
</evidence>
<feature type="transmembrane region" description="Helical" evidence="7">
    <location>
        <begin position="111"/>
        <end position="131"/>
    </location>
</feature>
<reference evidence="8 9" key="1">
    <citation type="submission" date="2018-05" db="EMBL/GenBank/DDBJ databases">
        <title>Abyssibacter profundi OUC007T gen. nov., sp. nov, a marine bacterium isolated from seawater of the Mariana Trench.</title>
        <authorList>
            <person name="Zhou S."/>
        </authorList>
    </citation>
    <scope>NUCLEOTIDE SEQUENCE [LARGE SCALE GENOMIC DNA]</scope>
    <source>
        <strain evidence="8 9">OUC007</strain>
    </source>
</reference>
<evidence type="ECO:0000256" key="2">
    <source>
        <dbReference type="ARBA" id="ARBA00007430"/>
    </source>
</evidence>
<keyword evidence="9" id="KW-1185">Reference proteome</keyword>
<feature type="transmembrane region" description="Helical" evidence="7">
    <location>
        <begin position="143"/>
        <end position="163"/>
    </location>
</feature>
<dbReference type="Proteomes" id="UP000251800">
    <property type="component" value="Unassembled WGS sequence"/>
</dbReference>
<name>A0A363ULI0_9GAMM</name>
<evidence type="ECO:0000256" key="7">
    <source>
        <dbReference type="SAM" id="Phobius"/>
    </source>
</evidence>
<feature type="transmembrane region" description="Helical" evidence="7">
    <location>
        <begin position="385"/>
        <end position="403"/>
    </location>
</feature>
<evidence type="ECO:0000256" key="5">
    <source>
        <dbReference type="ARBA" id="ARBA00022989"/>
    </source>
</evidence>
<evidence type="ECO:0000256" key="6">
    <source>
        <dbReference type="ARBA" id="ARBA00023136"/>
    </source>
</evidence>
<comment type="caution">
    <text evidence="8">The sequence shown here is derived from an EMBL/GenBank/DDBJ whole genome shotgun (WGS) entry which is preliminary data.</text>
</comment>
<feature type="transmembrane region" description="Helical" evidence="7">
    <location>
        <begin position="169"/>
        <end position="189"/>
    </location>
</feature>
<sequence>MQLTRLSRWLLYLGSDALGRFVLQVGSTVVFARLLAEEAFGRSALTIAWIQVLAILVCAPFEEGLVQRRVVRKAHFNACLAAALVLAGTFITVLGAVVSMAPRGSGDWADVAVPMLVFSAILLAEGPVAILTAAARRSRRFQLIASGNFLGLTLGTGIGLMLAVQGAGLWSLLAVRLVARFVLAGWLGWRIRLRFMPRWSWARLGELRHFAGWHTADRGLTVLSDAVFQSLVTAWLGAAANGYLNMATRIIEPIRGMTGSASHNIAMTQFSRLQESQTELRAAMAQAVTLTSLILVPVFLGLAATSDSLIRLLAGPDWAPAVSIAVLFGVATAFQAPFEFVHTATAARGRADLGFYTSMFNLLILVLAFWWLNGLGVIAIGLARLGYYLADTACALVIARGLFRARPVRLLRGLAPAVGCGTAMALVIAALPAGLPPGWPAAGVLALQVPLGIALFTGLVWLVARPQLRTAMTMLVNRDSGSMD</sequence>
<feature type="transmembrane region" description="Helical" evidence="7">
    <location>
        <begin position="415"/>
        <end position="435"/>
    </location>
</feature>
<comment type="similarity">
    <text evidence="2">Belongs to the polysaccharide synthase family.</text>
</comment>
<dbReference type="AlphaFoldDB" id="A0A363ULI0"/>
<dbReference type="EMBL" id="QEQK01000006">
    <property type="protein sequence ID" value="PWN56273.1"/>
    <property type="molecule type" value="Genomic_DNA"/>
</dbReference>
<feature type="transmembrane region" description="Helical" evidence="7">
    <location>
        <begin position="282"/>
        <end position="306"/>
    </location>
</feature>
<accession>A0A363ULI0</accession>
<feature type="transmembrane region" description="Helical" evidence="7">
    <location>
        <begin position="353"/>
        <end position="373"/>
    </location>
</feature>
<dbReference type="GO" id="GO:0005886">
    <property type="term" value="C:plasma membrane"/>
    <property type="evidence" value="ECO:0007669"/>
    <property type="project" value="UniProtKB-SubCell"/>
</dbReference>
<gene>
    <name evidence="8" type="ORF">DEH80_08385</name>
</gene>
<dbReference type="RefSeq" id="WP_109720044.1">
    <property type="nucleotide sequence ID" value="NZ_QEQK01000006.1"/>
</dbReference>
<dbReference type="PANTHER" id="PTHR30250:SF10">
    <property type="entry name" value="LIPOPOLYSACCHARIDE BIOSYNTHESIS PROTEIN WZXC"/>
    <property type="match status" value="1"/>
</dbReference>
<evidence type="ECO:0008006" key="10">
    <source>
        <dbReference type="Google" id="ProtNLM"/>
    </source>
</evidence>
<dbReference type="InterPro" id="IPR050833">
    <property type="entry name" value="Poly_Biosynth_Transport"/>
</dbReference>
<feature type="transmembrane region" description="Helical" evidence="7">
    <location>
        <begin position="78"/>
        <end position="99"/>
    </location>
</feature>
<keyword evidence="3" id="KW-1003">Cell membrane</keyword>
<evidence type="ECO:0000313" key="8">
    <source>
        <dbReference type="EMBL" id="PWN56273.1"/>
    </source>
</evidence>
<keyword evidence="5 7" id="KW-1133">Transmembrane helix</keyword>
<dbReference type="OrthoDB" id="8538786at2"/>
<proteinExistence type="inferred from homology"/>
<feature type="transmembrane region" description="Helical" evidence="7">
    <location>
        <begin position="318"/>
        <end position="341"/>
    </location>
</feature>
<keyword evidence="4 7" id="KW-0812">Transmembrane</keyword>